<evidence type="ECO:0000313" key="2">
    <source>
        <dbReference type="EMBL" id="GCE10829.1"/>
    </source>
</evidence>
<dbReference type="RefSeq" id="WP_161975251.1">
    <property type="nucleotide sequence ID" value="NZ_BIFR01000001.1"/>
</dbReference>
<keyword evidence="3" id="KW-1185">Reference proteome</keyword>
<dbReference type="Proteomes" id="UP000287352">
    <property type="component" value="Unassembled WGS sequence"/>
</dbReference>
<organism evidence="2 3">
    <name type="scientific">Tengunoibacter tsumagoiensis</name>
    <dbReference type="NCBI Taxonomy" id="2014871"/>
    <lineage>
        <taxon>Bacteria</taxon>
        <taxon>Bacillati</taxon>
        <taxon>Chloroflexota</taxon>
        <taxon>Ktedonobacteria</taxon>
        <taxon>Ktedonobacterales</taxon>
        <taxon>Dictyobacteraceae</taxon>
        <taxon>Tengunoibacter</taxon>
    </lineage>
</organism>
<evidence type="ECO:0000313" key="3">
    <source>
        <dbReference type="Proteomes" id="UP000287352"/>
    </source>
</evidence>
<dbReference type="InterPro" id="IPR029052">
    <property type="entry name" value="Metallo-depent_PP-like"/>
</dbReference>
<proteinExistence type="predicted"/>
<reference evidence="3" key="1">
    <citation type="submission" date="2018-12" db="EMBL/GenBank/DDBJ databases">
        <title>Tengunoibacter tsumagoiensis gen. nov., sp. nov., Dictyobacter kobayashii sp. nov., D. alpinus sp. nov., and D. joshuensis sp. nov. and description of Dictyobacteraceae fam. nov. within the order Ktedonobacterales isolated from Tengu-no-mugimeshi.</title>
        <authorList>
            <person name="Wang C.M."/>
            <person name="Zheng Y."/>
            <person name="Sakai Y."/>
            <person name="Toyoda A."/>
            <person name="Minakuchi Y."/>
            <person name="Abe K."/>
            <person name="Yokota A."/>
            <person name="Yabe S."/>
        </authorList>
    </citation>
    <scope>NUCLEOTIDE SEQUENCE [LARGE SCALE GENOMIC DNA]</scope>
    <source>
        <strain evidence="3">Uno3</strain>
    </source>
</reference>
<dbReference type="AlphaFoldDB" id="A0A401ZV90"/>
<name>A0A401ZV90_9CHLR</name>
<feature type="domain" description="Calcineurin-like phosphoesterase" evidence="1">
    <location>
        <begin position="1"/>
        <end position="216"/>
    </location>
</feature>
<accession>A0A401ZV90</accession>
<protein>
    <recommendedName>
        <fullName evidence="1">Calcineurin-like phosphoesterase domain-containing protein</fullName>
    </recommendedName>
</protein>
<dbReference type="SUPFAM" id="SSF56300">
    <property type="entry name" value="Metallo-dependent phosphatases"/>
    <property type="match status" value="1"/>
</dbReference>
<dbReference type="Gene3D" id="3.60.21.10">
    <property type="match status" value="1"/>
</dbReference>
<gene>
    <name evidence="2" type="ORF">KTT_06880</name>
</gene>
<dbReference type="GO" id="GO:0016787">
    <property type="term" value="F:hydrolase activity"/>
    <property type="evidence" value="ECO:0007669"/>
    <property type="project" value="InterPro"/>
</dbReference>
<dbReference type="InterPro" id="IPR004843">
    <property type="entry name" value="Calcineurin-like_PHP"/>
</dbReference>
<evidence type="ECO:0000259" key="1">
    <source>
        <dbReference type="Pfam" id="PF00149"/>
    </source>
</evidence>
<dbReference type="EMBL" id="BIFR01000001">
    <property type="protein sequence ID" value="GCE10829.1"/>
    <property type="molecule type" value="Genomic_DNA"/>
</dbReference>
<dbReference type="Pfam" id="PF00149">
    <property type="entry name" value="Metallophos"/>
    <property type="match status" value="1"/>
</dbReference>
<sequence length="287" mass="32600">MNIAVFADIHGRMLLAFKLCARWQQETGQRIDLILQAGDLGAYPSEDTLDWATFRQAKIDPSELGFLLDFVEYDDEVAAMLSLTNCPLLFVRGNHEAHDWLDELEEEATDALFSIDVYQRIWCLRTGIPYTFTHQHESITLLGIGRIGAPASEPDPSKTSYIQAYEQQRLADLCAPTIDILLTHDAPVDFQRSGQGMEEITTLLQQAQPAYHFFGHYGGPARIRLAHNGYTQSCKLADLTWDLKAPGHRLNTGSMGLLNWQSVTEHHFEILTAPWLKKYSVHHWKYV</sequence>
<comment type="caution">
    <text evidence="2">The sequence shown here is derived from an EMBL/GenBank/DDBJ whole genome shotgun (WGS) entry which is preliminary data.</text>
</comment>